<comment type="similarity">
    <text evidence="1">Belongs to the transferase hexapeptide repeat family.</text>
</comment>
<dbReference type="Proteomes" id="UP000179242">
    <property type="component" value="Unassembled WGS sequence"/>
</dbReference>
<dbReference type="InterPro" id="IPR005835">
    <property type="entry name" value="NTP_transferase_dom"/>
</dbReference>
<gene>
    <name evidence="5" type="ORF">A2438_05655</name>
</gene>
<dbReference type="InterPro" id="IPR050486">
    <property type="entry name" value="Mannose-1P_guanyltransferase"/>
</dbReference>
<dbReference type="Gene3D" id="3.90.550.10">
    <property type="entry name" value="Spore Coat Polysaccharide Biosynthesis Protein SpsA, Chain A"/>
    <property type="match status" value="1"/>
</dbReference>
<dbReference type="GO" id="GO:0016740">
    <property type="term" value="F:transferase activity"/>
    <property type="evidence" value="ECO:0007669"/>
    <property type="project" value="UniProtKB-KW"/>
</dbReference>
<keyword evidence="2" id="KW-0808">Transferase</keyword>
<sequence>MKAVIIAGGFGTRLRPLTYNVPKPIVPVVNIPLVIHQINLLVKHGIRDIILNLHYLPASIKMILSQEHELGINLHFSIEEKPLGTCGAVKNAEEFFDKEPLLIFNGDTLSDVDLTELIEFHKKKRAKATLTLTRVPDPSLFGLVITDQEGRIKEFLEKPAFQKGGINTINAGIYVLEPELLSKVPKGQNYSFERQLFPDLIKNRVPFYAYTSDAYWIDIGNPEKYALVHKDILRERVKVMMHGKKEGQNWIGSGCLIDPSARLEGPVLLGDSVVLEKKVVLHDETVLGDKVRIGAESRIEGTVIWRNTIIGEQVNLEDCLIGANCIIEDFVNLDGAIIGDHSIIKKGSKF</sequence>
<dbReference type="AlphaFoldDB" id="A0A1F4U4S9"/>
<dbReference type="PANTHER" id="PTHR22572">
    <property type="entry name" value="SUGAR-1-PHOSPHATE GUANYL TRANSFERASE"/>
    <property type="match status" value="1"/>
</dbReference>
<dbReference type="InterPro" id="IPR056729">
    <property type="entry name" value="GMPPB_C"/>
</dbReference>
<organism evidence="5 6">
    <name type="scientific">candidate division WOR-1 bacterium RIFOXYC2_FULL_46_14</name>
    <dbReference type="NCBI Taxonomy" id="1802587"/>
    <lineage>
        <taxon>Bacteria</taxon>
        <taxon>Bacillati</taxon>
        <taxon>Saganbacteria</taxon>
    </lineage>
</organism>
<proteinExistence type="inferred from homology"/>
<dbReference type="InterPro" id="IPR029044">
    <property type="entry name" value="Nucleotide-diphossugar_trans"/>
</dbReference>
<dbReference type="SUPFAM" id="SSF53448">
    <property type="entry name" value="Nucleotide-diphospho-sugar transferases"/>
    <property type="match status" value="1"/>
</dbReference>
<evidence type="ECO:0000259" key="3">
    <source>
        <dbReference type="Pfam" id="PF00483"/>
    </source>
</evidence>
<feature type="domain" description="Mannose-1-phosphate guanyltransferase C-terminal" evidence="4">
    <location>
        <begin position="264"/>
        <end position="346"/>
    </location>
</feature>
<dbReference type="FunFam" id="3.90.550.10:FF:000013">
    <property type="entry name" value="mannose-1-phosphate guanyltransferase beta"/>
    <property type="match status" value="1"/>
</dbReference>
<accession>A0A1F4U4S9</accession>
<evidence type="ECO:0000313" key="5">
    <source>
        <dbReference type="EMBL" id="OGC39978.1"/>
    </source>
</evidence>
<feature type="domain" description="Nucleotidyl transferase" evidence="3">
    <location>
        <begin position="2"/>
        <end position="233"/>
    </location>
</feature>
<dbReference type="Pfam" id="PF25087">
    <property type="entry name" value="GMPPB_C"/>
    <property type="match status" value="1"/>
</dbReference>
<dbReference type="CDD" id="cd04181">
    <property type="entry name" value="NTP_transferase"/>
    <property type="match status" value="1"/>
</dbReference>
<evidence type="ECO:0000256" key="1">
    <source>
        <dbReference type="ARBA" id="ARBA00007274"/>
    </source>
</evidence>
<reference evidence="5 6" key="1">
    <citation type="journal article" date="2016" name="Nat. Commun.">
        <title>Thousands of microbial genomes shed light on interconnected biogeochemical processes in an aquifer system.</title>
        <authorList>
            <person name="Anantharaman K."/>
            <person name="Brown C.T."/>
            <person name="Hug L.A."/>
            <person name="Sharon I."/>
            <person name="Castelle C.J."/>
            <person name="Probst A.J."/>
            <person name="Thomas B.C."/>
            <person name="Singh A."/>
            <person name="Wilkins M.J."/>
            <person name="Karaoz U."/>
            <person name="Brodie E.L."/>
            <person name="Williams K.H."/>
            <person name="Hubbard S.S."/>
            <person name="Banfield J.F."/>
        </authorList>
    </citation>
    <scope>NUCLEOTIDE SEQUENCE [LARGE SCALE GENOMIC DNA]</scope>
</reference>
<name>A0A1F4U4S9_UNCSA</name>
<comment type="caution">
    <text evidence="5">The sequence shown here is derived from an EMBL/GenBank/DDBJ whole genome shotgun (WGS) entry which is preliminary data.</text>
</comment>
<evidence type="ECO:0000259" key="4">
    <source>
        <dbReference type="Pfam" id="PF25087"/>
    </source>
</evidence>
<evidence type="ECO:0000313" key="6">
    <source>
        <dbReference type="Proteomes" id="UP000179242"/>
    </source>
</evidence>
<dbReference type="Gene3D" id="2.160.10.10">
    <property type="entry name" value="Hexapeptide repeat proteins"/>
    <property type="match status" value="1"/>
</dbReference>
<dbReference type="Pfam" id="PF00483">
    <property type="entry name" value="NTP_transferase"/>
    <property type="match status" value="1"/>
</dbReference>
<protein>
    <submittedName>
        <fullName evidence="5">Uncharacterized protein</fullName>
    </submittedName>
</protein>
<evidence type="ECO:0000256" key="2">
    <source>
        <dbReference type="ARBA" id="ARBA00022679"/>
    </source>
</evidence>
<dbReference type="EMBL" id="MEUJ01000005">
    <property type="protein sequence ID" value="OGC39978.1"/>
    <property type="molecule type" value="Genomic_DNA"/>
</dbReference>